<keyword evidence="9" id="KW-1185">Reference proteome</keyword>
<feature type="domain" description="Fumarate lyase N-terminal" evidence="6">
    <location>
        <begin position="11"/>
        <end position="337"/>
    </location>
</feature>
<feature type="binding site" evidence="5">
    <location>
        <position position="182"/>
    </location>
    <ligand>
        <name>substrate</name>
    </ligand>
</feature>
<keyword evidence="4 5" id="KW-0456">Lyase</keyword>
<feature type="binding site" description="in site B" evidence="5">
    <location>
        <begin position="124"/>
        <end position="127"/>
    </location>
    <ligand>
        <name>substrate</name>
    </ligand>
</feature>
<comment type="function">
    <text evidence="5">Involved in the TCA cycle. Catalyzes the stereospecific interconversion of fumarate to L-malate.</text>
</comment>
<dbReference type="GO" id="GO:0006108">
    <property type="term" value="P:malate metabolic process"/>
    <property type="evidence" value="ECO:0007669"/>
    <property type="project" value="TreeGrafter"/>
</dbReference>
<feature type="binding site" evidence="5">
    <location>
        <begin position="319"/>
        <end position="321"/>
    </location>
    <ligand>
        <name>substrate</name>
    </ligand>
</feature>
<dbReference type="Proteomes" id="UP000242949">
    <property type="component" value="Unassembled WGS sequence"/>
</dbReference>
<reference evidence="9" key="1">
    <citation type="submission" date="2016-09" db="EMBL/GenBank/DDBJ databases">
        <authorList>
            <person name="Varghese N."/>
            <person name="Submissions S."/>
        </authorList>
    </citation>
    <scope>NUCLEOTIDE SEQUENCE [LARGE SCALE GENOMIC DNA]</scope>
    <source>
        <strain evidence="9">S5</strain>
    </source>
</reference>
<sequence>MDKRIERDTMGEVKVEEDKLWGAQTQRSVENFPIGNEKMPKPLIESFILLKRSAAVANYKLNQLSREKKEAILQACDELLNQPDLLKHFPLSVWQTGSGTQTNMNTNEVLTRLGNQYLKEGQLHPNDDLNKSQSSNDTFPTAMHMASVRVIENDLMPALQVIKQTLLEKMRSYQEVVKIGRTHLQDATPLTLAQEISAWVHMIEKVESMLANDLLYLREVPIGGTAVGTGINAPDDFDRVITAELTDQLGTEFIPTPNKFHGLTSHDQIVRAHGTLKALAGDLMKMANDIRYLSSGPRAGYGEMSIPANEPGSSVMPGKVNPTQAEALTMISVQVMGNDTAIGVAASQGQFQLNVYKPVIIHNFLQSVRLLTDGIHSFNERCLMGLAPVESKIQENLERSLMLVTALNPYIGYENAAKIAKKAYEDNLSLKQAAVKLELVSEEQFDQWVNPQNMI</sequence>
<dbReference type="FunFam" id="1.10.275.10:FF:000001">
    <property type="entry name" value="Fumarate hydratase, mitochondrial"/>
    <property type="match status" value="1"/>
</dbReference>
<name>A0A1G6N684_9BACI</name>
<dbReference type="GO" id="GO:0008797">
    <property type="term" value="F:aspartate ammonia-lyase activity"/>
    <property type="evidence" value="ECO:0007669"/>
    <property type="project" value="UniProtKB-EC"/>
</dbReference>
<dbReference type="AlphaFoldDB" id="A0A1G6N684"/>
<accession>A0A1G6N684</accession>
<dbReference type="Gene3D" id="1.10.40.30">
    <property type="entry name" value="Fumarase/aspartase (C-terminal domain)"/>
    <property type="match status" value="1"/>
</dbReference>
<gene>
    <name evidence="5" type="primary">fumC</name>
    <name evidence="8" type="ORF">SAMN05421734_11417</name>
</gene>
<keyword evidence="5" id="KW-0963">Cytoplasm</keyword>
<dbReference type="InterPro" id="IPR020557">
    <property type="entry name" value="Fumarate_lyase_CS"/>
</dbReference>
<dbReference type="InterPro" id="IPR024083">
    <property type="entry name" value="Fumarase/histidase_N"/>
</dbReference>
<evidence type="ECO:0000259" key="7">
    <source>
        <dbReference type="Pfam" id="PF10415"/>
    </source>
</evidence>
<evidence type="ECO:0000256" key="1">
    <source>
        <dbReference type="ARBA" id="ARBA00001494"/>
    </source>
</evidence>
<comment type="subunit">
    <text evidence="5">Homotetramer.</text>
</comment>
<dbReference type="PANTHER" id="PTHR11444">
    <property type="entry name" value="ASPARTATEAMMONIA/ARGININOSUCCINATE/ADENYLOSUCCINATE LYASE"/>
    <property type="match status" value="1"/>
</dbReference>
<dbReference type="Gene3D" id="1.20.200.10">
    <property type="entry name" value="Fumarase/aspartase (Central domain)"/>
    <property type="match status" value="1"/>
</dbReference>
<dbReference type="GO" id="GO:0006099">
    <property type="term" value="P:tricarboxylic acid cycle"/>
    <property type="evidence" value="ECO:0007669"/>
    <property type="project" value="UniProtKB-UniRule"/>
</dbReference>
<dbReference type="PROSITE" id="PS00163">
    <property type="entry name" value="FUMARATE_LYASES"/>
    <property type="match status" value="1"/>
</dbReference>
<evidence type="ECO:0000313" key="9">
    <source>
        <dbReference type="Proteomes" id="UP000242949"/>
    </source>
</evidence>
<evidence type="ECO:0000256" key="3">
    <source>
        <dbReference type="ARBA" id="ARBA00022532"/>
    </source>
</evidence>
<evidence type="ECO:0000259" key="6">
    <source>
        <dbReference type="Pfam" id="PF00206"/>
    </source>
</evidence>
<dbReference type="CDD" id="cd01362">
    <property type="entry name" value="Fumarase_classII"/>
    <property type="match status" value="1"/>
</dbReference>
<dbReference type="InterPro" id="IPR000362">
    <property type="entry name" value="Fumarate_lyase_fam"/>
</dbReference>
<feature type="binding site" evidence="5">
    <location>
        <position position="314"/>
    </location>
    <ligand>
        <name>substrate</name>
    </ligand>
</feature>
<comment type="pathway">
    <text evidence="5">Carbohydrate metabolism; tricarboxylic acid cycle; (S)-malate from fumarate: step 1/1.</text>
</comment>
<proteinExistence type="inferred from homology"/>
<comment type="miscellaneous">
    <text evidence="5">There are 2 substrate-binding sites: the catalytic A site, and the non-catalytic B site that may play a role in the transfer of substrate or product between the active site and the solvent. Alternatively, the B site may bind allosteric effectors.</text>
</comment>
<dbReference type="PRINTS" id="PR00149">
    <property type="entry name" value="FUMRATELYASE"/>
</dbReference>
<dbReference type="FunFam" id="1.20.200.10:FF:000001">
    <property type="entry name" value="Fumarate hydratase, mitochondrial"/>
    <property type="match status" value="1"/>
</dbReference>
<protein>
    <recommendedName>
        <fullName evidence="5">Fumarate hydratase class II</fullName>
        <shortName evidence="5">Fumarase C</shortName>
        <ecNumber evidence="5">4.2.1.2</ecNumber>
    </recommendedName>
    <alternativeName>
        <fullName evidence="5">Aerobic fumarase</fullName>
    </alternativeName>
    <alternativeName>
        <fullName evidence="5">Iron-independent fumarase</fullName>
    </alternativeName>
</protein>
<dbReference type="EMBL" id="FMYI01000014">
    <property type="protein sequence ID" value="SDC62635.1"/>
    <property type="molecule type" value="Genomic_DNA"/>
</dbReference>
<dbReference type="Gene3D" id="1.10.275.10">
    <property type="entry name" value="Fumarase/aspartase (N-terminal domain)"/>
    <property type="match status" value="1"/>
</dbReference>
<dbReference type="FunFam" id="1.10.40.30:FF:000002">
    <property type="entry name" value="Fumarate hydratase class II"/>
    <property type="match status" value="1"/>
</dbReference>
<evidence type="ECO:0000256" key="2">
    <source>
        <dbReference type="ARBA" id="ARBA00009084"/>
    </source>
</evidence>
<dbReference type="RefSeq" id="WP_090797263.1">
    <property type="nucleotide sequence ID" value="NZ_FMYI01000014.1"/>
</dbReference>
<dbReference type="Pfam" id="PF00206">
    <property type="entry name" value="Lyase_1"/>
    <property type="match status" value="1"/>
</dbReference>
<feature type="domain" description="Fumarase C C-terminal" evidence="7">
    <location>
        <begin position="403"/>
        <end position="455"/>
    </location>
</feature>
<dbReference type="InterPro" id="IPR005677">
    <property type="entry name" value="Fum_hydII"/>
</dbReference>
<dbReference type="SUPFAM" id="SSF48557">
    <property type="entry name" value="L-aspartase-like"/>
    <property type="match status" value="1"/>
</dbReference>
<dbReference type="GO" id="GO:0004333">
    <property type="term" value="F:fumarate hydratase activity"/>
    <property type="evidence" value="ECO:0007669"/>
    <property type="project" value="UniProtKB-UniRule"/>
</dbReference>
<comment type="subcellular location">
    <subcellularLocation>
        <location evidence="5">Cytoplasm</location>
    </subcellularLocation>
</comment>
<dbReference type="PANTHER" id="PTHR11444:SF1">
    <property type="entry name" value="FUMARATE HYDRATASE, MITOCHONDRIAL"/>
    <property type="match status" value="1"/>
</dbReference>
<dbReference type="InterPro" id="IPR008948">
    <property type="entry name" value="L-Aspartase-like"/>
</dbReference>
<dbReference type="Pfam" id="PF10415">
    <property type="entry name" value="FumaraseC_C"/>
    <property type="match status" value="1"/>
</dbReference>
<feature type="site" description="Important for catalytic activity" evidence="5">
    <location>
        <position position="326"/>
    </location>
</feature>
<dbReference type="GO" id="GO:0005737">
    <property type="term" value="C:cytoplasm"/>
    <property type="evidence" value="ECO:0007669"/>
    <property type="project" value="UniProtKB-SubCell"/>
</dbReference>
<dbReference type="EC" id="4.2.1.2" evidence="5"/>
<dbReference type="NCBIfam" id="TIGR00979">
    <property type="entry name" value="fumC_II"/>
    <property type="match status" value="1"/>
</dbReference>
<comment type="catalytic activity">
    <reaction evidence="5">
        <text>(S)-malate = fumarate + H2O</text>
        <dbReference type="Rhea" id="RHEA:12460"/>
        <dbReference type="ChEBI" id="CHEBI:15377"/>
        <dbReference type="ChEBI" id="CHEBI:15589"/>
        <dbReference type="ChEBI" id="CHEBI:29806"/>
        <dbReference type="EC" id="4.2.1.2"/>
    </reaction>
</comment>
<evidence type="ECO:0000256" key="5">
    <source>
        <dbReference type="HAMAP-Rule" id="MF_00743"/>
    </source>
</evidence>
<dbReference type="STRING" id="1612202.SAMN05421734_11417"/>
<evidence type="ECO:0000256" key="4">
    <source>
        <dbReference type="ARBA" id="ARBA00023239"/>
    </source>
</evidence>
<comment type="catalytic activity">
    <reaction evidence="1">
        <text>L-aspartate = fumarate + NH4(+)</text>
        <dbReference type="Rhea" id="RHEA:16601"/>
        <dbReference type="ChEBI" id="CHEBI:28938"/>
        <dbReference type="ChEBI" id="CHEBI:29806"/>
        <dbReference type="ChEBI" id="CHEBI:29991"/>
        <dbReference type="EC" id="4.3.1.1"/>
    </reaction>
</comment>
<dbReference type="UniPathway" id="UPA00223">
    <property type="reaction ID" value="UER01007"/>
</dbReference>
<evidence type="ECO:0000313" key="8">
    <source>
        <dbReference type="EMBL" id="SDC62635.1"/>
    </source>
</evidence>
<dbReference type="GO" id="GO:0006106">
    <property type="term" value="P:fumarate metabolic process"/>
    <property type="evidence" value="ECO:0007669"/>
    <property type="project" value="InterPro"/>
</dbReference>
<dbReference type="OrthoDB" id="9802809at2"/>
<feature type="active site" evidence="5">
    <location>
        <position position="313"/>
    </location>
</feature>
<dbReference type="HAMAP" id="MF_00743">
    <property type="entry name" value="FumaraseC"/>
    <property type="match status" value="1"/>
</dbReference>
<organism evidence="8 9">
    <name type="scientific">Pelagirhabdus alkalitolerans</name>
    <dbReference type="NCBI Taxonomy" id="1612202"/>
    <lineage>
        <taxon>Bacteria</taxon>
        <taxon>Bacillati</taxon>
        <taxon>Bacillota</taxon>
        <taxon>Bacilli</taxon>
        <taxon>Bacillales</taxon>
        <taxon>Bacillaceae</taxon>
        <taxon>Pelagirhabdus</taxon>
    </lineage>
</organism>
<dbReference type="InterPro" id="IPR022761">
    <property type="entry name" value="Fumarate_lyase_N"/>
</dbReference>
<feature type="binding site" evidence="5">
    <location>
        <begin position="98"/>
        <end position="100"/>
    </location>
    <ligand>
        <name>substrate</name>
    </ligand>
</feature>
<feature type="active site" description="Proton donor/acceptor" evidence="5">
    <location>
        <position position="183"/>
    </location>
</feature>
<dbReference type="InterPro" id="IPR018951">
    <property type="entry name" value="Fumarase_C_C"/>
</dbReference>
<dbReference type="PRINTS" id="PR00145">
    <property type="entry name" value="ARGSUCLYASE"/>
</dbReference>
<comment type="similarity">
    <text evidence="2 5">Belongs to the class-II fumarase/aspartase family. Fumarase subfamily.</text>
</comment>
<keyword evidence="3 5" id="KW-0816">Tricarboxylic acid cycle</keyword>
<feature type="binding site" evidence="5">
    <location>
        <begin position="134"/>
        <end position="136"/>
    </location>
    <ligand>
        <name>substrate</name>
    </ligand>
</feature>